<evidence type="ECO:0000313" key="1">
    <source>
        <dbReference type="EMBL" id="KTD02021.1"/>
    </source>
</evidence>
<dbReference type="RefSeq" id="WP_058444252.1">
    <property type="nucleotide sequence ID" value="NZ_CAAAHT010000038.1"/>
</dbReference>
<protein>
    <submittedName>
        <fullName evidence="1">Uncharacterized protein</fullName>
    </submittedName>
</protein>
<evidence type="ECO:0000313" key="2">
    <source>
        <dbReference type="EMBL" id="SPX59896.1"/>
    </source>
</evidence>
<dbReference type="Proteomes" id="UP000054698">
    <property type="component" value="Unassembled WGS sequence"/>
</dbReference>
<accession>A0A0W0U266</accession>
<dbReference type="Proteomes" id="UP000251942">
    <property type="component" value="Unassembled WGS sequence"/>
</dbReference>
<organism evidence="1 3">
    <name type="scientific">Legionella feeleii</name>
    <dbReference type="NCBI Taxonomy" id="453"/>
    <lineage>
        <taxon>Bacteria</taxon>
        <taxon>Pseudomonadati</taxon>
        <taxon>Pseudomonadota</taxon>
        <taxon>Gammaproteobacteria</taxon>
        <taxon>Legionellales</taxon>
        <taxon>Legionellaceae</taxon>
        <taxon>Legionella</taxon>
    </lineage>
</organism>
<keyword evidence="3" id="KW-1185">Reference proteome</keyword>
<evidence type="ECO:0000313" key="3">
    <source>
        <dbReference type="Proteomes" id="UP000054698"/>
    </source>
</evidence>
<dbReference type="OrthoDB" id="9759247at2"/>
<dbReference type="EMBL" id="UASS01000004">
    <property type="protein sequence ID" value="SPX59896.1"/>
    <property type="molecule type" value="Genomic_DNA"/>
</dbReference>
<sequence length="147" mass="17064">MANDDSIFVFVKGNKAKFAYEITDSHFNELHHYIKANQSNNGKPTSPIESDFLAIEDSLFYIKQNRGNGFIPANPVVKVFTSYEKNYEICSTLNKPDKFSQKLKSINQLKNSLARFQGDRDQVKFHWLPKKFKNCMEDVDNFLKDTK</sequence>
<dbReference type="PATRIC" id="fig|453.4.peg.936"/>
<reference evidence="1 3" key="1">
    <citation type="submission" date="2015-11" db="EMBL/GenBank/DDBJ databases">
        <title>Genomic analysis of 38 Legionella species identifies large and diverse effector repertoires.</title>
        <authorList>
            <person name="Burstein D."/>
            <person name="Amaro F."/>
            <person name="Zusman T."/>
            <person name="Lifshitz Z."/>
            <person name="Cohen O."/>
            <person name="Gilbert J.A."/>
            <person name="Pupko T."/>
            <person name="Shuman H.A."/>
            <person name="Segal G."/>
        </authorList>
    </citation>
    <scope>NUCLEOTIDE SEQUENCE [LARGE SCALE GENOMIC DNA]</scope>
    <source>
        <strain evidence="1 3">WO-44C</strain>
    </source>
</reference>
<proteinExistence type="predicted"/>
<dbReference type="AlphaFoldDB" id="A0A0W0U266"/>
<evidence type="ECO:0000313" key="4">
    <source>
        <dbReference type="Proteomes" id="UP000251942"/>
    </source>
</evidence>
<gene>
    <name evidence="1" type="ORF">Lfee_0866</name>
    <name evidence="2" type="ORF">NCTC12022_00607</name>
</gene>
<reference evidence="2 4" key="2">
    <citation type="submission" date="2018-06" db="EMBL/GenBank/DDBJ databases">
        <authorList>
            <consortium name="Pathogen Informatics"/>
            <person name="Doyle S."/>
        </authorList>
    </citation>
    <scope>NUCLEOTIDE SEQUENCE [LARGE SCALE GENOMIC DNA]</scope>
    <source>
        <strain evidence="2 4">NCTC12022</strain>
    </source>
</reference>
<dbReference type="EMBL" id="LNYB01000026">
    <property type="protein sequence ID" value="KTD02021.1"/>
    <property type="molecule type" value="Genomic_DNA"/>
</dbReference>
<name>A0A0W0U266_9GAMM</name>